<protein>
    <submittedName>
        <fullName evidence="1">Acetyltransferase</fullName>
    </submittedName>
</protein>
<evidence type="ECO:0000313" key="1">
    <source>
        <dbReference type="EMBL" id="ABV75207.1"/>
    </source>
</evidence>
<dbReference type="Proteomes" id="UP000006830">
    <property type="component" value="Chromosome"/>
</dbReference>
<name>A8GP82_RICAH</name>
<gene>
    <name evidence="1" type="ordered locus">A1C_04735</name>
</gene>
<keyword evidence="2" id="KW-1185">Reference proteome</keyword>
<organism evidence="1 2">
    <name type="scientific">Rickettsia akari (strain Hartford)</name>
    <dbReference type="NCBI Taxonomy" id="293614"/>
    <lineage>
        <taxon>Bacteria</taxon>
        <taxon>Pseudomonadati</taxon>
        <taxon>Pseudomonadota</taxon>
        <taxon>Alphaproteobacteria</taxon>
        <taxon>Rickettsiales</taxon>
        <taxon>Rickettsiaceae</taxon>
        <taxon>Rickettsieae</taxon>
        <taxon>Rickettsia</taxon>
        <taxon>spotted fever group</taxon>
    </lineage>
</organism>
<accession>A8GP82</accession>
<dbReference type="GO" id="GO:0016740">
    <property type="term" value="F:transferase activity"/>
    <property type="evidence" value="ECO:0007669"/>
    <property type="project" value="UniProtKB-KW"/>
</dbReference>
<proteinExistence type="predicted"/>
<dbReference type="HOGENOM" id="CLU_3140124_0_0_5"/>
<dbReference type="AlphaFoldDB" id="A8GP82"/>
<dbReference type="KEGG" id="rak:A1C_04735"/>
<evidence type="ECO:0000313" key="2">
    <source>
        <dbReference type="Proteomes" id="UP000006830"/>
    </source>
</evidence>
<sequence length="49" mass="6000">MDFQSKPFYEKLGYKLEFTRYGYTKDSIIIVYGKIYDTKTRNCWVAECW</sequence>
<reference evidence="1" key="1">
    <citation type="submission" date="2007-09" db="EMBL/GenBank/DDBJ databases">
        <title>Complete Genome Sequence of Rickettsia akari.</title>
        <authorList>
            <person name="Madan A."/>
            <person name="Fahey J."/>
            <person name="Helton E."/>
            <person name="Ketteman M."/>
            <person name="Madan A."/>
            <person name="Rodrigues S."/>
            <person name="Sanchez A."/>
            <person name="Whiting M."/>
            <person name="Dasch G."/>
            <person name="Eremeeva M."/>
        </authorList>
    </citation>
    <scope>NUCLEOTIDE SEQUENCE</scope>
    <source>
        <strain evidence="1">Hartford</strain>
    </source>
</reference>
<dbReference type="EMBL" id="CP000847">
    <property type="protein sequence ID" value="ABV75207.1"/>
    <property type="molecule type" value="Genomic_DNA"/>
</dbReference>
<dbReference type="STRING" id="293614.A1C_04735"/>